<dbReference type="Gene3D" id="3.90.226.10">
    <property type="entry name" value="2-enoyl-CoA Hydratase, Chain A, domain 1"/>
    <property type="match status" value="2"/>
</dbReference>
<dbReference type="PANTHER" id="PTHR42987">
    <property type="entry name" value="PEPTIDASE S49"/>
    <property type="match status" value="1"/>
</dbReference>
<protein>
    <submittedName>
        <fullName evidence="7">Signal peptide peptidase SppA</fullName>
    </submittedName>
</protein>
<keyword evidence="5" id="KW-1133">Transmembrane helix</keyword>
<accession>A0ABZ3EC22</accession>
<dbReference type="Proteomes" id="UP001436297">
    <property type="component" value="Chromosome"/>
</dbReference>
<organism evidence="7 8">
    <name type="scientific">Staphylococcus hsinchuensis</name>
    <dbReference type="NCBI Taxonomy" id="3051183"/>
    <lineage>
        <taxon>Bacteria</taxon>
        <taxon>Bacillati</taxon>
        <taxon>Bacillota</taxon>
        <taxon>Bacilli</taxon>
        <taxon>Bacillales</taxon>
        <taxon>Staphylococcaceae</taxon>
        <taxon>Staphylococcus</taxon>
    </lineage>
</organism>
<sequence length="332" mass="36474">MSKKRIIAIIIAVVIVLGGIFMSTISTIVTSMFSDSGATSDMNPFPETVEKDGNSNKRIAHLTLNGEITEGTGADAFGGSTGYNHEAFLKQLDVVKRDDTVKGVLLTVNSPGGGTYPSDEIYKKIKDIKKKGKKVYVHMGTMAASGGYYISAPANKIYAGPQSMTGSIGVIMSNLDYSELQHRLGVKENVIKSGAHKDIMSSSRKMSKEERNILQSVLDDSYNRFVNIVAEGRDMPKKKVKKLADGRIYSAQQAEDNGLIDKISYEDKTIKDLRKDIHAKDAEVFQYDQEGGFFPGLFQTKATITQFKNDLHGLKSIINNDSNAKPMYLYEG</sequence>
<feature type="transmembrane region" description="Helical" evidence="5">
    <location>
        <begin position="7"/>
        <end position="33"/>
    </location>
</feature>
<dbReference type="RefSeq" id="WP_251519867.1">
    <property type="nucleotide sequence ID" value="NZ_CP128355.1"/>
</dbReference>
<reference evidence="7 8" key="1">
    <citation type="journal article" date="2024" name="Pathogens">
        <title>Staphylococcus hsinchuensis sp. nov., Isolated from Soymilk.</title>
        <authorList>
            <person name="Wang Y.T."/>
            <person name="Lin Y.C."/>
            <person name="Hsieh Y.H."/>
            <person name="Lin Y.T."/>
            <person name="Hamada M."/>
            <person name="Chen C.C."/>
            <person name="Liou J.S."/>
            <person name="Lee A.Y."/>
            <person name="Zhang W.L."/>
            <person name="Chen Y.T."/>
            <person name="Huang C.H."/>
        </authorList>
    </citation>
    <scope>NUCLEOTIDE SEQUENCE [LARGE SCALE GENOMIC DNA]</scope>
    <source>
        <strain evidence="7 8">H164</strain>
    </source>
</reference>
<evidence type="ECO:0000256" key="2">
    <source>
        <dbReference type="ARBA" id="ARBA00022670"/>
    </source>
</evidence>
<dbReference type="PANTHER" id="PTHR42987:SF7">
    <property type="entry name" value="SIGNAL PEPTIDE PEPTIDASE SPPA-RELATED"/>
    <property type="match status" value="1"/>
</dbReference>
<evidence type="ECO:0000259" key="6">
    <source>
        <dbReference type="Pfam" id="PF01343"/>
    </source>
</evidence>
<evidence type="ECO:0000313" key="8">
    <source>
        <dbReference type="Proteomes" id="UP001436297"/>
    </source>
</evidence>
<dbReference type="SUPFAM" id="SSF52096">
    <property type="entry name" value="ClpP/crotonase"/>
    <property type="match status" value="1"/>
</dbReference>
<dbReference type="InterPro" id="IPR004635">
    <property type="entry name" value="Pept_S49_SppA"/>
</dbReference>
<keyword evidence="8" id="KW-1185">Reference proteome</keyword>
<keyword evidence="5" id="KW-0472">Membrane</keyword>
<dbReference type="InterPro" id="IPR047272">
    <property type="entry name" value="S49_SppA_C"/>
</dbReference>
<evidence type="ECO:0000313" key="7">
    <source>
        <dbReference type="EMBL" id="XAF70335.1"/>
    </source>
</evidence>
<dbReference type="InterPro" id="IPR002142">
    <property type="entry name" value="Peptidase_S49"/>
</dbReference>
<keyword evidence="2" id="KW-0645">Protease</keyword>
<dbReference type="EMBL" id="CP128355">
    <property type="protein sequence ID" value="XAF70335.1"/>
    <property type="molecule type" value="Genomic_DNA"/>
</dbReference>
<dbReference type="NCBIfam" id="TIGR00706">
    <property type="entry name" value="SppA_dom"/>
    <property type="match status" value="1"/>
</dbReference>
<keyword evidence="4" id="KW-0720">Serine protease</keyword>
<keyword evidence="5" id="KW-0812">Transmembrane</keyword>
<comment type="similarity">
    <text evidence="1">Belongs to the peptidase S49 family.</text>
</comment>
<dbReference type="CDD" id="cd07023">
    <property type="entry name" value="S49_Sppa_N_C"/>
    <property type="match status" value="1"/>
</dbReference>
<evidence type="ECO:0000256" key="5">
    <source>
        <dbReference type="SAM" id="Phobius"/>
    </source>
</evidence>
<evidence type="ECO:0000256" key="4">
    <source>
        <dbReference type="ARBA" id="ARBA00022825"/>
    </source>
</evidence>
<evidence type="ECO:0000256" key="1">
    <source>
        <dbReference type="ARBA" id="ARBA00008683"/>
    </source>
</evidence>
<feature type="domain" description="Peptidase S49" evidence="6">
    <location>
        <begin position="129"/>
        <end position="276"/>
    </location>
</feature>
<evidence type="ECO:0000256" key="3">
    <source>
        <dbReference type="ARBA" id="ARBA00022801"/>
    </source>
</evidence>
<dbReference type="InterPro" id="IPR029045">
    <property type="entry name" value="ClpP/crotonase-like_dom_sf"/>
</dbReference>
<name>A0ABZ3EC22_9STAP</name>
<dbReference type="Pfam" id="PF01343">
    <property type="entry name" value="Peptidase_S49"/>
    <property type="match status" value="1"/>
</dbReference>
<gene>
    <name evidence="7" type="primary">sppA</name>
    <name evidence="7" type="ORF">QQM35_09700</name>
</gene>
<proteinExistence type="inferred from homology"/>
<keyword evidence="3" id="KW-0378">Hydrolase</keyword>